<dbReference type="EMBL" id="JAINZW010000001">
    <property type="protein sequence ID" value="MBZ4038080.1"/>
    <property type="molecule type" value="Genomic_DNA"/>
</dbReference>
<gene>
    <name evidence="1" type="ORF">K6753_00835</name>
</gene>
<dbReference type="Proteomes" id="UP001430954">
    <property type="component" value="Unassembled WGS sequence"/>
</dbReference>
<name>A0ABS7T2I5_9GAMM</name>
<sequence>MFVDEDGKTTYWGDSRWQIGHVTLNFGYGPASSTSLGLTPTNGDLLKQCMAWFIWGNRRAISCNTLSAYFTQLKYIFSACSQLAVPIAAHHMGRFFNTIEAELAAAIRPSNREGTIARLHELWQASEWLGFTLLEPPQIARLRELVPVHEGQQHHFIPPRIWAYQAARMQAFLEDFIAHKLEFEALFQEITGAYRENFISLANAAKTKRPGRNPGRQAESISGCVYLGSFYDMAQRHGVAEVLARWMFSPGRSLASLPSIQVSVKLLAHYFNAVGLVGTSYLQCFSGIRTGEAMLLRSTCLAIESDAVLGDIHILNGETTKTIQEPDARWMVASTAAVAVEAMTAVARWRTDIATELGDIPLKEVDHVNPFLVQRMYEPWASSSLKVAAPSKRPNGYNIANWRTKVPGLFEVQALRITAEDEAYVRRFSANADVTRYGRGCIWHFTSHQYRRTIQVMMAASGVSLESRQQQLKHLASSQSAYYAKGFENLRLNRNFGDELISTRYELVSVEAGLLHGPEYVSPHGEARKSELLRFFDVSSRDEIAKAQKKGLLTVKQTVLGICTKSYCEYGGHDNYVHCPNCVDGLMDKRKRGHMHQEGRTIAARLIDIPAGTPLRSALEARSKAVERFMDVTA</sequence>
<dbReference type="InterPro" id="IPR013762">
    <property type="entry name" value="Integrase-like_cat_sf"/>
</dbReference>
<dbReference type="RefSeq" id="WP_223674294.1">
    <property type="nucleotide sequence ID" value="NZ_JAINZW010000001.1"/>
</dbReference>
<keyword evidence="2" id="KW-1185">Reference proteome</keyword>
<organism evidence="1 2">
    <name type="scientific">Novilysobacter selenitireducens</name>
    <dbReference type="NCBI Taxonomy" id="2872639"/>
    <lineage>
        <taxon>Bacteria</taxon>
        <taxon>Pseudomonadati</taxon>
        <taxon>Pseudomonadota</taxon>
        <taxon>Gammaproteobacteria</taxon>
        <taxon>Lysobacterales</taxon>
        <taxon>Lysobacteraceae</taxon>
        <taxon>Novilysobacter</taxon>
    </lineage>
</organism>
<evidence type="ECO:0000313" key="2">
    <source>
        <dbReference type="Proteomes" id="UP001430954"/>
    </source>
</evidence>
<proteinExistence type="predicted"/>
<comment type="caution">
    <text evidence="1">The sequence shown here is derived from an EMBL/GenBank/DDBJ whole genome shotgun (WGS) entry which is preliminary data.</text>
</comment>
<dbReference type="Gene3D" id="1.10.443.10">
    <property type="entry name" value="Intergrase catalytic core"/>
    <property type="match status" value="1"/>
</dbReference>
<evidence type="ECO:0000313" key="1">
    <source>
        <dbReference type="EMBL" id="MBZ4038080.1"/>
    </source>
</evidence>
<accession>A0ABS7T2I5</accession>
<reference evidence="1 2" key="1">
    <citation type="submission" date="2021-09" db="EMBL/GenBank/DDBJ databases">
        <title>Lysobacter sp. 13A isolated from the river sediment.</title>
        <authorList>
            <person name="Liu H."/>
            <person name="Li S."/>
            <person name="Mao S."/>
        </authorList>
    </citation>
    <scope>NUCLEOTIDE SEQUENCE [LARGE SCALE GENOMIC DNA]</scope>
    <source>
        <strain evidence="1 2">13A</strain>
    </source>
</reference>
<protein>
    <recommendedName>
        <fullName evidence="3">Integrase</fullName>
    </recommendedName>
</protein>
<evidence type="ECO:0008006" key="3">
    <source>
        <dbReference type="Google" id="ProtNLM"/>
    </source>
</evidence>